<dbReference type="EMBL" id="BMQS01000004">
    <property type="protein sequence ID" value="GGT90708.1"/>
    <property type="molecule type" value="Genomic_DNA"/>
</dbReference>
<gene>
    <name evidence="2" type="ORF">GCM10007116_05700</name>
    <name evidence="1" type="ORF">HS1genome_0650</name>
</gene>
<protein>
    <submittedName>
        <fullName evidence="1">Uncharacterized protein</fullName>
    </submittedName>
</protein>
<name>A0A348B259_9CREN</name>
<proteinExistence type="predicted"/>
<dbReference type="RefSeq" id="WP_126449610.1">
    <property type="nucleotide sequence ID" value="NZ_AP018553.1"/>
</dbReference>
<dbReference type="Proteomes" id="UP000276741">
    <property type="component" value="Chromosome"/>
</dbReference>
<accession>A0A348B259</accession>
<evidence type="ECO:0000313" key="1">
    <source>
        <dbReference type="EMBL" id="BBD72261.1"/>
    </source>
</evidence>
<sequence length="259" mass="29575">MADFGDLDSVDLYSRYRAWARLAEEMELGVVKPTAYLNRKASLLDMVSNGVGVKLLIRFCELGFVDWRDVEKVKEAALEVIPKLPQQCRPHVSEKELEKRRDLAFQFYESGLISAGVLRSLVDIYEEENFVRAVKLGLVNNPRDYALSKLKVGEFWNAVEDLLNYGVVNEEDLRELRESYLACLDRGGCWGASYLTVRLGVVDVDELKERRSFLRDLNSLNLEAFSFLLDVGVIGEVADEEGLREELREVLRSRRTANS</sequence>
<organism evidence="1 3">
    <name type="scientific">Sulfodiicoccus acidiphilus</name>
    <dbReference type="NCBI Taxonomy" id="1670455"/>
    <lineage>
        <taxon>Archaea</taxon>
        <taxon>Thermoproteota</taxon>
        <taxon>Thermoprotei</taxon>
        <taxon>Sulfolobales</taxon>
        <taxon>Sulfolobaceae</taxon>
        <taxon>Sulfodiicoccus</taxon>
    </lineage>
</organism>
<dbReference type="Proteomes" id="UP000616143">
    <property type="component" value="Unassembled WGS sequence"/>
</dbReference>
<evidence type="ECO:0000313" key="3">
    <source>
        <dbReference type="Proteomes" id="UP000276741"/>
    </source>
</evidence>
<reference evidence="2" key="1">
    <citation type="journal article" date="2014" name="Int. J. Syst. Evol. Microbiol.">
        <title>Complete genome sequence of Corynebacterium casei LMG S-19264T (=DSM 44701T), isolated from a smear-ripened cheese.</title>
        <authorList>
            <consortium name="US DOE Joint Genome Institute (JGI-PGF)"/>
            <person name="Walter F."/>
            <person name="Albersmeier A."/>
            <person name="Kalinowski J."/>
            <person name="Ruckert C."/>
        </authorList>
    </citation>
    <scope>NUCLEOTIDE SEQUENCE</scope>
    <source>
        <strain evidence="2">JCM 31740</strain>
    </source>
</reference>
<dbReference type="KEGG" id="sacd:HS1genome_0650"/>
<dbReference type="AlphaFoldDB" id="A0A348B259"/>
<reference evidence="1" key="3">
    <citation type="journal article" date="2019" name="BMC Res. Notes">
        <title>Complete genome sequence of the Sulfodiicoccus acidiphilus strain HS-1T, the first crenarchaeon that lacks polB3, isolated from an acidic hot spring in Ohwaku-dani, Hakone, Japan.</title>
        <authorList>
            <person name="Sakai H.D."/>
            <person name="Kurosawa N."/>
        </authorList>
    </citation>
    <scope>NUCLEOTIDE SEQUENCE</scope>
    <source>
        <strain evidence="1">HS-1</strain>
    </source>
</reference>
<evidence type="ECO:0000313" key="2">
    <source>
        <dbReference type="EMBL" id="GGT90708.1"/>
    </source>
</evidence>
<keyword evidence="3" id="KW-1185">Reference proteome</keyword>
<reference evidence="3" key="2">
    <citation type="submission" date="2018-04" db="EMBL/GenBank/DDBJ databases">
        <title>Complete genome sequence of Sulfodiicoccus acidiphilus strain HS-1.</title>
        <authorList>
            <person name="Sakai H.D."/>
            <person name="Kurosawa N."/>
        </authorList>
    </citation>
    <scope>NUCLEOTIDE SEQUENCE [LARGE SCALE GENOMIC DNA]</scope>
    <source>
        <strain evidence="3">HS-1</strain>
    </source>
</reference>
<dbReference type="EMBL" id="AP018553">
    <property type="protein sequence ID" value="BBD72261.1"/>
    <property type="molecule type" value="Genomic_DNA"/>
</dbReference>
<dbReference type="GeneID" id="38666155"/>
<reference evidence="2" key="4">
    <citation type="submission" date="2020-09" db="EMBL/GenBank/DDBJ databases">
        <authorList>
            <person name="Sun Q."/>
            <person name="Ohkuma M."/>
        </authorList>
    </citation>
    <scope>NUCLEOTIDE SEQUENCE</scope>
    <source>
        <strain evidence="2">JCM 31740</strain>
    </source>
</reference>